<dbReference type="Proteomes" id="UP001321700">
    <property type="component" value="Unassembled WGS sequence"/>
</dbReference>
<evidence type="ECO:0000256" key="2">
    <source>
        <dbReference type="ARBA" id="ARBA00007246"/>
    </source>
</evidence>
<keyword evidence="7" id="KW-0653">Protein transport</keyword>
<keyword evidence="5 10" id="KW-0997">Cell inner membrane</keyword>
<dbReference type="Pfam" id="PF21687">
    <property type="entry name" value="T2SSK_1st"/>
    <property type="match status" value="1"/>
</dbReference>
<comment type="caution">
    <text evidence="14">The sequence shown here is derived from an EMBL/GenBank/DDBJ whole genome shotgun (WGS) entry which is preliminary data.</text>
</comment>
<feature type="domain" description="T2SS protein K first SAM-like" evidence="13">
    <location>
        <begin position="119"/>
        <end position="213"/>
    </location>
</feature>
<evidence type="ECO:0000313" key="15">
    <source>
        <dbReference type="Proteomes" id="UP001321700"/>
    </source>
</evidence>
<proteinExistence type="inferred from homology"/>
<evidence type="ECO:0000256" key="8">
    <source>
        <dbReference type="ARBA" id="ARBA00022989"/>
    </source>
</evidence>
<organism evidence="14 15">
    <name type="scientific">Rhodoferax potami</name>
    <dbReference type="NCBI Taxonomy" id="3068338"/>
    <lineage>
        <taxon>Bacteria</taxon>
        <taxon>Pseudomonadati</taxon>
        <taxon>Pseudomonadota</taxon>
        <taxon>Betaproteobacteria</taxon>
        <taxon>Burkholderiales</taxon>
        <taxon>Comamonadaceae</taxon>
        <taxon>Rhodoferax</taxon>
    </lineage>
</organism>
<comment type="similarity">
    <text evidence="2 10">Belongs to the GSP K family.</text>
</comment>
<accession>A0ABU3KLD5</accession>
<feature type="domain" description="T2SS protein K second SAM-like" evidence="12">
    <location>
        <begin position="217"/>
        <end position="275"/>
    </location>
</feature>
<dbReference type="PANTHER" id="PTHR38831:SF1">
    <property type="entry name" value="TYPE II SECRETION SYSTEM PROTEIN K-RELATED"/>
    <property type="match status" value="1"/>
</dbReference>
<evidence type="ECO:0000256" key="4">
    <source>
        <dbReference type="ARBA" id="ARBA00022475"/>
    </source>
</evidence>
<dbReference type="Gene3D" id="3.30.1300.30">
    <property type="entry name" value="GSPII I/J protein-like"/>
    <property type="match status" value="1"/>
</dbReference>
<feature type="chain" id="PRO_5045331976" description="Type II secretion system protein K" evidence="11">
    <location>
        <begin position="26"/>
        <end position="322"/>
    </location>
</feature>
<evidence type="ECO:0000256" key="3">
    <source>
        <dbReference type="ARBA" id="ARBA00022448"/>
    </source>
</evidence>
<evidence type="ECO:0000256" key="7">
    <source>
        <dbReference type="ARBA" id="ARBA00022927"/>
    </source>
</evidence>
<dbReference type="PIRSF" id="PIRSF002786">
    <property type="entry name" value="XcpX"/>
    <property type="match status" value="1"/>
</dbReference>
<gene>
    <name evidence="14" type="primary">gspK</name>
    <name evidence="14" type="ORF">RAE19_05770</name>
</gene>
<evidence type="ECO:0000259" key="13">
    <source>
        <dbReference type="Pfam" id="PF21687"/>
    </source>
</evidence>
<keyword evidence="9 10" id="KW-0472">Membrane</keyword>
<dbReference type="InterPro" id="IPR005628">
    <property type="entry name" value="GspK"/>
</dbReference>
<dbReference type="SUPFAM" id="SSF54523">
    <property type="entry name" value="Pili subunits"/>
    <property type="match status" value="1"/>
</dbReference>
<evidence type="ECO:0000259" key="12">
    <source>
        <dbReference type="Pfam" id="PF03934"/>
    </source>
</evidence>
<dbReference type="NCBIfam" id="NF037980">
    <property type="entry name" value="T2SS_GspK"/>
    <property type="match status" value="1"/>
</dbReference>
<evidence type="ECO:0000256" key="10">
    <source>
        <dbReference type="PIRNR" id="PIRNR002786"/>
    </source>
</evidence>
<keyword evidence="11" id="KW-0732">Signal</keyword>
<keyword evidence="8" id="KW-1133">Transmembrane helix</keyword>
<evidence type="ECO:0000256" key="5">
    <source>
        <dbReference type="ARBA" id="ARBA00022519"/>
    </source>
</evidence>
<feature type="signal peptide" evidence="11">
    <location>
        <begin position="1"/>
        <end position="25"/>
    </location>
</feature>
<keyword evidence="15" id="KW-1185">Reference proteome</keyword>
<evidence type="ECO:0000256" key="6">
    <source>
        <dbReference type="ARBA" id="ARBA00022692"/>
    </source>
</evidence>
<keyword evidence="3 10" id="KW-0813">Transport</keyword>
<dbReference type="PANTHER" id="PTHR38831">
    <property type="entry name" value="TYPE II SECRETION SYSTEM PROTEIN K"/>
    <property type="match status" value="1"/>
</dbReference>
<protein>
    <recommendedName>
        <fullName evidence="10">Type II secretion system protein K</fullName>
    </recommendedName>
</protein>
<sequence length="322" mass="35290">MKVQRGAAILTALLLMALVATLSTAALWQQARAYDLEAAERARVQANWVLQGTTDWARLILREDARSGTVDHLGEPWAITLQEARLNTFLANGSANAEDLPTDVLQNAYLSGNINDLQARLNVTNLMLDQQVHEPTRNAFIRLFDLLKLPPAELQLLINNLQAGLEPPKAGQERASSPGNTPLLPRNLDQLAWLGVSQRSLAQLRPYVVVLPDRSTVNINTATALVLQAIIPGMDGASAQRFIDSRAKSPLRSMGDAPAASGLPQSAFQDNLVSVNSRFFEVRARLRIGTLTTQERTAVLREGLQVKSLWKEREAPQDASVQ</sequence>
<dbReference type="InterPro" id="IPR045584">
    <property type="entry name" value="Pilin-like"/>
</dbReference>
<evidence type="ECO:0000256" key="11">
    <source>
        <dbReference type="SAM" id="SignalP"/>
    </source>
</evidence>
<dbReference type="InterPro" id="IPR038072">
    <property type="entry name" value="GspK_central_sf"/>
</dbReference>
<evidence type="ECO:0000256" key="9">
    <source>
        <dbReference type="ARBA" id="ARBA00023136"/>
    </source>
</evidence>
<keyword evidence="6" id="KW-0812">Transmembrane</keyword>
<dbReference type="EMBL" id="JAVBIK010000001">
    <property type="protein sequence ID" value="MDT7518242.1"/>
    <property type="molecule type" value="Genomic_DNA"/>
</dbReference>
<dbReference type="RefSeq" id="WP_313874017.1">
    <property type="nucleotide sequence ID" value="NZ_JAVBIK010000001.1"/>
</dbReference>
<evidence type="ECO:0000256" key="1">
    <source>
        <dbReference type="ARBA" id="ARBA00004533"/>
    </source>
</evidence>
<comment type="subcellular location">
    <subcellularLocation>
        <location evidence="1 10">Cell inner membrane</location>
    </subcellularLocation>
</comment>
<dbReference type="SUPFAM" id="SSF158544">
    <property type="entry name" value="GspK insert domain-like"/>
    <property type="match status" value="1"/>
</dbReference>
<evidence type="ECO:0000313" key="14">
    <source>
        <dbReference type="EMBL" id="MDT7518242.1"/>
    </source>
</evidence>
<dbReference type="InterPro" id="IPR049179">
    <property type="entry name" value="T2SSK_SAM-like_2nd"/>
</dbReference>
<reference evidence="14 15" key="1">
    <citation type="submission" date="2023-08" db="EMBL/GenBank/DDBJ databases">
        <title>Rhodoferax potami sp. nov. and Rhodoferax mekongensis sp. nov., isolated from the Mekong River in Thailand.</title>
        <authorList>
            <person name="Kitikhun S."/>
            <person name="Charoenyingcharoen P."/>
            <person name="Siriarchawattana P."/>
            <person name="Likhitrattanapisal S."/>
            <person name="Nilsakha T."/>
            <person name="Chanpet A."/>
            <person name="Rattanawaree P."/>
            <person name="Ingsriswang S."/>
        </authorList>
    </citation>
    <scope>NUCLEOTIDE SEQUENCE [LARGE SCALE GENOMIC DNA]</scope>
    <source>
        <strain evidence="14 15">TBRC 17660</strain>
    </source>
</reference>
<dbReference type="Gene3D" id="1.10.40.60">
    <property type="entry name" value="EpsJ-like"/>
    <property type="match status" value="2"/>
</dbReference>
<keyword evidence="4 10" id="KW-1003">Cell membrane</keyword>
<dbReference type="InterPro" id="IPR049031">
    <property type="entry name" value="T2SSK_SAM-like_1st"/>
</dbReference>
<dbReference type="Pfam" id="PF03934">
    <property type="entry name" value="T2SSK"/>
    <property type="match status" value="1"/>
</dbReference>
<name>A0ABU3KLD5_9BURK</name>